<gene>
    <name evidence="1" type="ORF">JK361_07880</name>
</gene>
<accession>A0ABS1NXT7</accession>
<dbReference type="InterPro" id="IPR036390">
    <property type="entry name" value="WH_DNA-bd_sf"/>
</dbReference>
<dbReference type="RefSeq" id="WP_201814908.1">
    <property type="nucleotide sequence ID" value="NZ_JAERRH010000002.1"/>
</dbReference>
<sequence>MTTTAPAVNGRVVALAHYASRALLEDVLARHGVTFNQSVTLRVVAVAGDSIDRDDLVADVIGSLKTDESVVHGVIEELTAAKLLVTDPSKTSRIRLTNAGRELYETTTAESGKIAARLYADIPAEDLAIAGRVLGLVTERANAELTGA</sequence>
<reference evidence="1 2" key="1">
    <citation type="submission" date="2021-01" db="EMBL/GenBank/DDBJ databases">
        <title>WGS of actinomycetes isolated from Thailand.</title>
        <authorList>
            <person name="Thawai C."/>
        </authorList>
    </citation>
    <scope>NUCLEOTIDE SEQUENCE [LARGE SCALE GENOMIC DNA]</scope>
    <source>
        <strain evidence="1 2">CH5-8</strain>
    </source>
</reference>
<proteinExistence type="predicted"/>
<evidence type="ECO:0000313" key="2">
    <source>
        <dbReference type="Proteomes" id="UP000621386"/>
    </source>
</evidence>
<dbReference type="EMBL" id="JAERRH010000002">
    <property type="protein sequence ID" value="MBL1104516.1"/>
    <property type="molecule type" value="Genomic_DNA"/>
</dbReference>
<dbReference type="SUPFAM" id="SSF46785">
    <property type="entry name" value="Winged helix' DNA-binding domain"/>
    <property type="match status" value="1"/>
</dbReference>
<name>A0ABS1NXT7_9ACTN</name>
<comment type="caution">
    <text evidence="1">The sequence shown here is derived from an EMBL/GenBank/DDBJ whole genome shotgun (WGS) entry which is preliminary data.</text>
</comment>
<protein>
    <submittedName>
        <fullName evidence="1">Winged helix-turn-helix transcriptional regulator</fullName>
    </submittedName>
</protein>
<dbReference type="Proteomes" id="UP000621386">
    <property type="component" value="Unassembled WGS sequence"/>
</dbReference>
<evidence type="ECO:0000313" key="1">
    <source>
        <dbReference type="EMBL" id="MBL1104516.1"/>
    </source>
</evidence>
<dbReference type="Gene3D" id="1.10.10.10">
    <property type="entry name" value="Winged helix-like DNA-binding domain superfamily/Winged helix DNA-binding domain"/>
    <property type="match status" value="1"/>
</dbReference>
<organism evidence="1 2">
    <name type="scientific">Streptomyces musisoli</name>
    <dbReference type="NCBI Taxonomy" id="2802280"/>
    <lineage>
        <taxon>Bacteria</taxon>
        <taxon>Bacillati</taxon>
        <taxon>Actinomycetota</taxon>
        <taxon>Actinomycetes</taxon>
        <taxon>Kitasatosporales</taxon>
        <taxon>Streptomycetaceae</taxon>
        <taxon>Streptomyces</taxon>
    </lineage>
</organism>
<dbReference type="InterPro" id="IPR036388">
    <property type="entry name" value="WH-like_DNA-bd_sf"/>
</dbReference>
<keyword evidence="2" id="KW-1185">Reference proteome</keyword>